<evidence type="ECO:0000313" key="3">
    <source>
        <dbReference type="EMBL" id="MCR2805582.1"/>
    </source>
</evidence>
<dbReference type="AlphaFoldDB" id="A0A9X2SC25"/>
<dbReference type="CDD" id="cd07814">
    <property type="entry name" value="SRPBCC_CalC_Aha1-like"/>
    <property type="match status" value="1"/>
</dbReference>
<keyword evidence="4" id="KW-1185">Reference proteome</keyword>
<accession>A0A9X2SC25</accession>
<comment type="caution">
    <text evidence="3">The sequence shown here is derived from an EMBL/GenBank/DDBJ whole genome shotgun (WGS) entry which is preliminary data.</text>
</comment>
<protein>
    <submittedName>
        <fullName evidence="3">SRPBCC domain-containing protein</fullName>
    </submittedName>
</protein>
<dbReference type="Proteomes" id="UP001141950">
    <property type="component" value="Unassembled WGS sequence"/>
</dbReference>
<proteinExistence type="inferred from homology"/>
<organism evidence="3 4">
    <name type="scientific">Paenibacillus soyae</name>
    <dbReference type="NCBI Taxonomy" id="2969249"/>
    <lineage>
        <taxon>Bacteria</taxon>
        <taxon>Bacillati</taxon>
        <taxon>Bacillota</taxon>
        <taxon>Bacilli</taxon>
        <taxon>Bacillales</taxon>
        <taxon>Paenibacillaceae</taxon>
        <taxon>Paenibacillus</taxon>
    </lineage>
</organism>
<evidence type="ECO:0000256" key="1">
    <source>
        <dbReference type="ARBA" id="ARBA00006817"/>
    </source>
</evidence>
<dbReference type="SUPFAM" id="SSF55961">
    <property type="entry name" value="Bet v1-like"/>
    <property type="match status" value="1"/>
</dbReference>
<dbReference type="RefSeq" id="WP_257448422.1">
    <property type="nucleotide sequence ID" value="NZ_JANIPJ010000012.1"/>
</dbReference>
<comment type="similarity">
    <text evidence="1">Belongs to the AHA1 family.</text>
</comment>
<dbReference type="InterPro" id="IPR023393">
    <property type="entry name" value="START-like_dom_sf"/>
</dbReference>
<feature type="domain" description="Activator of Hsp90 ATPase homologue 1/2-like C-terminal" evidence="2">
    <location>
        <begin position="13"/>
        <end position="138"/>
    </location>
</feature>
<evidence type="ECO:0000313" key="4">
    <source>
        <dbReference type="Proteomes" id="UP001141950"/>
    </source>
</evidence>
<reference evidence="3" key="1">
    <citation type="submission" date="2022-08" db="EMBL/GenBank/DDBJ databases">
        <title>The genomic sequence of strain Paenibacillus sp. SCIV0701.</title>
        <authorList>
            <person name="Zhao H."/>
        </authorList>
    </citation>
    <scope>NUCLEOTIDE SEQUENCE</scope>
    <source>
        <strain evidence="3">SCIV0701</strain>
    </source>
</reference>
<name>A0A9X2SC25_9BACL</name>
<sequence length="139" mass="16564">MDLIIEKNRDIKANKHVVWNVLTDPNYIRDWLGVNIETDWREGSTITFSFSWDGKNFTDKGHVLKFKELDTFSYDYWSGFSETPDTPENYSNITFQLFDNHENTTLSLTHRNFSTPTMYEHSDKNWEETLDRIKQLAEQ</sequence>
<dbReference type="InterPro" id="IPR013538">
    <property type="entry name" value="ASHA1/2-like_C"/>
</dbReference>
<gene>
    <name evidence="3" type="ORF">NQZ67_16970</name>
</gene>
<dbReference type="Pfam" id="PF08327">
    <property type="entry name" value="AHSA1"/>
    <property type="match status" value="1"/>
</dbReference>
<evidence type="ECO:0000259" key="2">
    <source>
        <dbReference type="Pfam" id="PF08327"/>
    </source>
</evidence>
<dbReference type="EMBL" id="JANIPJ010000012">
    <property type="protein sequence ID" value="MCR2805582.1"/>
    <property type="molecule type" value="Genomic_DNA"/>
</dbReference>
<dbReference type="Gene3D" id="3.30.530.20">
    <property type="match status" value="1"/>
</dbReference>